<keyword evidence="3" id="KW-1185">Reference proteome</keyword>
<evidence type="ECO:0000313" key="3">
    <source>
        <dbReference type="Proteomes" id="UP001596287"/>
    </source>
</evidence>
<evidence type="ECO:0000259" key="1">
    <source>
        <dbReference type="Pfam" id="PF14436"/>
    </source>
</evidence>
<comment type="caution">
    <text evidence="2">The sequence shown here is derived from an EMBL/GenBank/DDBJ whole genome shotgun (WGS) entry which is preliminary data.</text>
</comment>
<dbReference type="EMBL" id="JBHSQB010000009">
    <property type="protein sequence ID" value="MFC6097348.1"/>
    <property type="molecule type" value="Genomic_DNA"/>
</dbReference>
<dbReference type="Proteomes" id="UP001596287">
    <property type="component" value="Unassembled WGS sequence"/>
</dbReference>
<accession>A0ABW1PNY5</accession>
<protein>
    <submittedName>
        <fullName evidence="2">EndoU domain-containing protein</fullName>
    </submittedName>
</protein>
<organism evidence="2 3">
    <name type="scientific">Flavobacterium qiangtangense</name>
    <dbReference type="NCBI Taxonomy" id="1442595"/>
    <lineage>
        <taxon>Bacteria</taxon>
        <taxon>Pseudomonadati</taxon>
        <taxon>Bacteroidota</taxon>
        <taxon>Flavobacteriia</taxon>
        <taxon>Flavobacteriales</taxon>
        <taxon>Flavobacteriaceae</taxon>
        <taxon>Flavobacterium</taxon>
    </lineage>
</organism>
<feature type="domain" description="Bacterial EndoU nuclease" evidence="1">
    <location>
        <begin position="639"/>
        <end position="776"/>
    </location>
</feature>
<name>A0ABW1PNY5_9FLAO</name>
<proteinExistence type="predicted"/>
<evidence type="ECO:0000313" key="2">
    <source>
        <dbReference type="EMBL" id="MFC6097348.1"/>
    </source>
</evidence>
<gene>
    <name evidence="2" type="ORF">ACFPVY_11900</name>
</gene>
<reference evidence="3" key="1">
    <citation type="journal article" date="2019" name="Int. J. Syst. Evol. Microbiol.">
        <title>The Global Catalogue of Microorganisms (GCM) 10K type strain sequencing project: providing services to taxonomists for standard genome sequencing and annotation.</title>
        <authorList>
            <consortium name="The Broad Institute Genomics Platform"/>
            <consortium name="The Broad Institute Genome Sequencing Center for Infectious Disease"/>
            <person name="Wu L."/>
            <person name="Ma J."/>
        </authorList>
    </citation>
    <scope>NUCLEOTIDE SEQUENCE [LARGE SCALE GENOMIC DNA]</scope>
    <source>
        <strain evidence="3">CCUG 49679</strain>
    </source>
</reference>
<dbReference type="RefSeq" id="WP_379792289.1">
    <property type="nucleotide sequence ID" value="NZ_JBHSQB010000009.1"/>
</dbReference>
<dbReference type="InterPro" id="IPR029501">
    <property type="entry name" value="EndoU_bac"/>
</dbReference>
<dbReference type="Pfam" id="PF14436">
    <property type="entry name" value="EndoU_bacteria"/>
    <property type="match status" value="1"/>
</dbReference>
<sequence length="778" mass="88337">MRAIEYGLLHNGNYSYKDIRQNIYAFNEKIIVSNEENSQEQASYTEIVYAQVEEIQEESNSFKIIKEGQIIDIIEGNYLLNSDAVTVSEISETATVHLNISSITAPVYKFGEAFFALVTRVNIDDIEWSFLLEHVEVPQAFFQRKRKREKITLLNDLLDEQKLSVIVYVSTDGALLETAYQAIDSLYPNEIVLFIETNDKANMFGSVVRIKTGENVDSTSGVPYKKLSKIVDYFDAKIDSSSLLEIIKEHVIDKSSNLFLVKKTLWGVFDKVVTLSSGLALETIQTVSEGIAEVINVFKIDDSRWMYYDEQGKPLKEHNLFLPGIENILALQEANKSHPQLSASKTNSEAIKKITFLENALKSQRQNLGKAKFFKKIIDQQLNILSKVKDFLKDPLEQPLEAVETSFVIYNAFIVGLINSIVDAIKGIFDMIALICQGLIALKDKAIDMAQNLTSYFSLFFETIENQLETLYNLSSAENLKAQFAFIKKCGILALTLPAKFFSWANENVEMPNLDKIAYYMGYIIGFIIQLILEILFTGGAKTVADAFSKLAESLMAVFKTLKSVAFKLKKGAVIAFKNLLGIFAYIREKSKNLKTFLDELWEIIQGWFKKGKADDVEGLKKLAYDDLVKAISKTNFDEIVQHIFEGDFGITRRGKQKFFSAKGMHSMFGVNKRLIRIIEDTEIPPKLFHGPDTFFKAKPQLKYKNGQWIDKMDNGGYSSFFPSSWTKDRIMEEIAFAWKNKKEINATDGYFEGLCTTGQKLGMYIKNGEIKTIYPFT</sequence>